<dbReference type="Proteomes" id="UP000182788">
    <property type="component" value="Unassembled WGS sequence"/>
</dbReference>
<dbReference type="GeneID" id="87593393"/>
<dbReference type="Pfam" id="PF01636">
    <property type="entry name" value="APH"/>
    <property type="match status" value="1"/>
</dbReference>
<name>A0A1J9VQ26_9BACI</name>
<dbReference type="EMBL" id="MAOI01000079">
    <property type="protein sequence ID" value="OJD78197.1"/>
    <property type="molecule type" value="Genomic_DNA"/>
</dbReference>
<dbReference type="InterPro" id="IPR002575">
    <property type="entry name" value="Aminoglycoside_PTrfase"/>
</dbReference>
<organism evidence="2 3">
    <name type="scientific">Bacillus paramycoides</name>
    <dbReference type="NCBI Taxonomy" id="2026194"/>
    <lineage>
        <taxon>Bacteria</taxon>
        <taxon>Bacillati</taxon>
        <taxon>Bacillota</taxon>
        <taxon>Bacilli</taxon>
        <taxon>Bacillales</taxon>
        <taxon>Bacillaceae</taxon>
        <taxon>Bacillus</taxon>
        <taxon>Bacillus cereus group</taxon>
    </lineage>
</organism>
<dbReference type="SUPFAM" id="SSF56112">
    <property type="entry name" value="Protein kinase-like (PK-like)"/>
    <property type="match status" value="1"/>
</dbReference>
<gene>
    <name evidence="2" type="ORF">BAU28_02950</name>
</gene>
<evidence type="ECO:0000313" key="2">
    <source>
        <dbReference type="EMBL" id="OJD78197.1"/>
    </source>
</evidence>
<reference evidence="2 3" key="1">
    <citation type="submission" date="2016-06" db="EMBL/GenBank/DDBJ databases">
        <title>First insights into the genetic diversity and population structure of in the Bacillus cereus group bacteria from diverse marine environments.</title>
        <authorList>
            <person name="Liu Y."/>
            <person name="Lai Q."/>
            <person name="Shao Z."/>
        </authorList>
    </citation>
    <scope>NUCLEOTIDE SEQUENCE [LARGE SCALE GENOMIC DNA]</scope>
    <source>
        <strain evidence="2 3">NH24A2</strain>
    </source>
</reference>
<dbReference type="InterPro" id="IPR011009">
    <property type="entry name" value="Kinase-like_dom_sf"/>
</dbReference>
<dbReference type="AlphaFoldDB" id="A0A1J9VQ26"/>
<proteinExistence type="predicted"/>
<dbReference type="GO" id="GO:0016740">
    <property type="term" value="F:transferase activity"/>
    <property type="evidence" value="ECO:0007669"/>
    <property type="project" value="UniProtKB-KW"/>
</dbReference>
<evidence type="ECO:0000259" key="1">
    <source>
        <dbReference type="Pfam" id="PF01636"/>
    </source>
</evidence>
<accession>A0A1J9VQ26</accession>
<keyword evidence="2" id="KW-0808">Transferase</keyword>
<feature type="domain" description="Aminoglycoside phosphotransferase" evidence="1">
    <location>
        <begin position="6"/>
        <end position="210"/>
    </location>
</feature>
<comment type="caution">
    <text evidence="2">The sequence shown here is derived from an EMBL/GenBank/DDBJ whole genome shotgun (WGS) entry which is preliminary data.</text>
</comment>
<protein>
    <submittedName>
        <fullName evidence="2">Aminoglycoside phosphotransferase</fullName>
    </submittedName>
</protein>
<sequence>MNLGNPIAKGNTAEIYLCDNKVVKLFKEYLPNTESLYEAQKQKYAYSRGLHVPKVFEVTEIQGRQAIIMEYVKGKSVGELLLNNLSEAEHYISMCVNEQQKIHAISVSLDEIEQMEERLYRQIQSVQNLDEKQKKNILSKMDSIVFEPRLCHGDFHPFNLIMSNDNVKTIDWVDASLGDIRADVFRTYLLYSQSSVELAEMYLHIYCRNTGISRNEIFQWAPIIIAARISENVSATNIEYLNDLVAPYCN</sequence>
<dbReference type="RefSeq" id="WP_071719516.1">
    <property type="nucleotide sequence ID" value="NZ_CBCSHB010000019.1"/>
</dbReference>
<evidence type="ECO:0000313" key="3">
    <source>
        <dbReference type="Proteomes" id="UP000182788"/>
    </source>
</evidence>
<dbReference type="Gene3D" id="3.90.1200.10">
    <property type="match status" value="1"/>
</dbReference>